<name>A0A4U6QM05_9ACTN</name>
<dbReference type="InterPro" id="IPR013096">
    <property type="entry name" value="Cupin_2"/>
</dbReference>
<reference evidence="3 4" key="1">
    <citation type="submission" date="2019-05" db="EMBL/GenBank/DDBJ databases">
        <title>Nakamurella sp. N5BH11, whole genome shotgun sequence.</title>
        <authorList>
            <person name="Tuo L."/>
        </authorList>
    </citation>
    <scope>NUCLEOTIDE SEQUENCE [LARGE SCALE GENOMIC DNA]</scope>
    <source>
        <strain evidence="3 4">N5BH11</strain>
    </source>
</reference>
<dbReference type="InterPro" id="IPR011051">
    <property type="entry name" value="RmlC_Cupin_sf"/>
</dbReference>
<accession>A0A4U6QM05</accession>
<dbReference type="InterPro" id="IPR010982">
    <property type="entry name" value="Lambda_DNA-bd_dom_sf"/>
</dbReference>
<dbReference type="Proteomes" id="UP000306985">
    <property type="component" value="Unassembled WGS sequence"/>
</dbReference>
<dbReference type="Gene3D" id="1.10.260.40">
    <property type="entry name" value="lambda repressor-like DNA-binding domains"/>
    <property type="match status" value="1"/>
</dbReference>
<dbReference type="Pfam" id="PF01381">
    <property type="entry name" value="HTH_3"/>
    <property type="match status" value="1"/>
</dbReference>
<dbReference type="CDD" id="cd02209">
    <property type="entry name" value="cupin_XRE_C"/>
    <property type="match status" value="1"/>
</dbReference>
<organism evidence="3 4">
    <name type="scientific">Nakamurella flava</name>
    <dbReference type="NCBI Taxonomy" id="2576308"/>
    <lineage>
        <taxon>Bacteria</taxon>
        <taxon>Bacillati</taxon>
        <taxon>Actinomycetota</taxon>
        <taxon>Actinomycetes</taxon>
        <taxon>Nakamurellales</taxon>
        <taxon>Nakamurellaceae</taxon>
        <taxon>Nakamurella</taxon>
    </lineage>
</organism>
<gene>
    <name evidence="3" type="ORF">FDO65_05920</name>
</gene>
<dbReference type="OrthoDB" id="5114244at2"/>
<dbReference type="Gene3D" id="2.60.120.10">
    <property type="entry name" value="Jelly Rolls"/>
    <property type="match status" value="1"/>
</dbReference>
<dbReference type="RefSeq" id="WP_137448470.1">
    <property type="nucleotide sequence ID" value="NZ_SZZH01000001.1"/>
</dbReference>
<evidence type="ECO:0000259" key="2">
    <source>
        <dbReference type="PROSITE" id="PS50943"/>
    </source>
</evidence>
<evidence type="ECO:0000313" key="4">
    <source>
        <dbReference type="Proteomes" id="UP000306985"/>
    </source>
</evidence>
<dbReference type="InterPro" id="IPR014710">
    <property type="entry name" value="RmlC-like_jellyroll"/>
</dbReference>
<dbReference type="PROSITE" id="PS50943">
    <property type="entry name" value="HTH_CROC1"/>
    <property type="match status" value="1"/>
</dbReference>
<comment type="caution">
    <text evidence="3">The sequence shown here is derived from an EMBL/GenBank/DDBJ whole genome shotgun (WGS) entry which is preliminary data.</text>
</comment>
<dbReference type="InterPro" id="IPR050807">
    <property type="entry name" value="TransReg_Diox_bact_type"/>
</dbReference>
<feature type="domain" description="HTH cro/C1-type" evidence="2">
    <location>
        <begin position="26"/>
        <end position="80"/>
    </location>
</feature>
<protein>
    <submittedName>
        <fullName evidence="3">Cupin domain-containing protein</fullName>
    </submittedName>
</protein>
<dbReference type="Pfam" id="PF07883">
    <property type="entry name" value="Cupin_2"/>
    <property type="match status" value="1"/>
</dbReference>
<dbReference type="SUPFAM" id="SSF51182">
    <property type="entry name" value="RmlC-like cupins"/>
    <property type="match status" value="1"/>
</dbReference>
<dbReference type="AlphaFoldDB" id="A0A4U6QM05"/>
<dbReference type="GO" id="GO:0003677">
    <property type="term" value="F:DNA binding"/>
    <property type="evidence" value="ECO:0007669"/>
    <property type="project" value="UniProtKB-KW"/>
</dbReference>
<dbReference type="GO" id="GO:0003700">
    <property type="term" value="F:DNA-binding transcription factor activity"/>
    <property type="evidence" value="ECO:0007669"/>
    <property type="project" value="TreeGrafter"/>
</dbReference>
<evidence type="ECO:0000256" key="1">
    <source>
        <dbReference type="ARBA" id="ARBA00023125"/>
    </source>
</evidence>
<dbReference type="SUPFAM" id="SSF47413">
    <property type="entry name" value="lambda repressor-like DNA-binding domains"/>
    <property type="match status" value="1"/>
</dbReference>
<dbReference type="InterPro" id="IPR001387">
    <property type="entry name" value="Cro/C1-type_HTH"/>
</dbReference>
<dbReference type="CDD" id="cd00093">
    <property type="entry name" value="HTH_XRE"/>
    <property type="match status" value="1"/>
</dbReference>
<keyword evidence="1" id="KW-0238">DNA-binding</keyword>
<dbReference type="GO" id="GO:0005829">
    <property type="term" value="C:cytosol"/>
    <property type="evidence" value="ECO:0007669"/>
    <property type="project" value="TreeGrafter"/>
</dbReference>
<dbReference type="EMBL" id="SZZH01000001">
    <property type="protein sequence ID" value="TKV61166.1"/>
    <property type="molecule type" value="Genomic_DNA"/>
</dbReference>
<dbReference type="PANTHER" id="PTHR46797:SF2">
    <property type="entry name" value="TRANSCRIPTIONAL REGULATOR"/>
    <property type="match status" value="1"/>
</dbReference>
<dbReference type="PANTHER" id="PTHR46797">
    <property type="entry name" value="HTH-TYPE TRANSCRIPTIONAL REGULATOR"/>
    <property type="match status" value="1"/>
</dbReference>
<proteinExistence type="predicted"/>
<sequence length="201" mass="21507">MTTAPGVTDQEAPNLTVMVAAIGATVRQLRKEAGLTLEQLADRGQLSVGLVSQLERGKGNPSFATLVQIAHGLNVPVGRLMLIENTPSPVVRASQRRRVDSHGIPGDLCVYEMLTPDLNGALEATWVRALPGHDTSATPFVHHGEEIGIVLSGSLDVHVGDTSYRLDAGDSIRFSSTVPHWFANRGTETVDAVWVSTPPSW</sequence>
<dbReference type="SMART" id="SM00530">
    <property type="entry name" value="HTH_XRE"/>
    <property type="match status" value="1"/>
</dbReference>
<evidence type="ECO:0000313" key="3">
    <source>
        <dbReference type="EMBL" id="TKV61166.1"/>
    </source>
</evidence>
<keyword evidence="4" id="KW-1185">Reference proteome</keyword>